<dbReference type="GO" id="GO:0005525">
    <property type="term" value="F:GTP binding"/>
    <property type="evidence" value="ECO:0007669"/>
    <property type="project" value="UniProtKB-UniRule"/>
</dbReference>
<dbReference type="CDD" id="cd03709">
    <property type="entry name" value="lepA_C"/>
    <property type="match status" value="1"/>
</dbReference>
<dbReference type="InterPro" id="IPR009000">
    <property type="entry name" value="Transl_B-barrel_sf"/>
</dbReference>
<dbReference type="Pfam" id="PF03144">
    <property type="entry name" value="GTP_EFTU_D2"/>
    <property type="match status" value="1"/>
</dbReference>
<keyword evidence="10" id="KW-1185">Reference proteome</keyword>
<evidence type="ECO:0000259" key="9">
    <source>
        <dbReference type="PROSITE" id="PS51722"/>
    </source>
</evidence>
<dbReference type="GO" id="GO:0097177">
    <property type="term" value="F:mitochondrial ribosome binding"/>
    <property type="evidence" value="ECO:0007669"/>
    <property type="project" value="TreeGrafter"/>
</dbReference>
<dbReference type="Gene3D" id="2.40.30.10">
    <property type="entry name" value="Translation factors"/>
    <property type="match status" value="1"/>
</dbReference>
<dbReference type="InterPro" id="IPR038363">
    <property type="entry name" value="LepA_C_sf"/>
</dbReference>
<evidence type="ECO:0000256" key="7">
    <source>
        <dbReference type="ARBA" id="ARBA00023136"/>
    </source>
</evidence>
<evidence type="ECO:0000256" key="8">
    <source>
        <dbReference type="HAMAP-Rule" id="MF_03137"/>
    </source>
</evidence>
<dbReference type="Pfam" id="PF00009">
    <property type="entry name" value="GTP_EFTU"/>
    <property type="match status" value="1"/>
</dbReference>
<dbReference type="InterPro" id="IPR035654">
    <property type="entry name" value="LepA_IV"/>
</dbReference>
<sequence>MLDRLQVERERGITVKAQTCSMIYKDHLLNLIDTPGHVDFSFEVSRSIAACDGVILLVAANQGIQAQTIANFRLSLENDLFILPVINKIDLKGADVHKVESQLSNVFGFKKEEIFHVSAKNGIGVLSVLDAVLEQFPSPSGCRSHPFQCVIFDSWFEEFRGAVACIKVLDGVLRKGQKVMSLQGSKMYEVAEVGVLHPTMVPVGALYAGQVGYVIANMKTTLEAKAGELLYEGTRKLENFKTPSFKSVKPTVYAGIFPVDSIHYESLKHAVDRLYLNDPSVEIEPDVSPLLGMGWRIGFLGILHMELYLIVKFPEQVFGARLNQEHDAEVIFAAPNIQFKAIVKDNKTIREKRYGGKSEINLSDPSKFPDPSDIQQFLEPMIKLKMVVPVNYLGSVCRLCTAARGVKGEVNTIDETQLLVEYRLPLAETIVNFFDHLRQITSGLASFDYELDGYAESDLTKLCILVNGKVVDEFSQILPVSMAKERGKLLVSRLKSEIPRQQYEVVIKATYGNSTKAVAQAKIAPLRKDFTQLLKGNFGGGGMERLKKKLGHQSEGKLRLKAIGNIQIPKEVFINIFKNNF</sequence>
<dbReference type="GO" id="GO:0045727">
    <property type="term" value="P:positive regulation of translation"/>
    <property type="evidence" value="ECO:0007669"/>
    <property type="project" value="UniProtKB-UniRule"/>
</dbReference>
<dbReference type="InterPro" id="IPR000640">
    <property type="entry name" value="EFG_V-like"/>
</dbReference>
<organism evidence="10 11">
    <name type="scientific">Syphacia muris</name>
    <dbReference type="NCBI Taxonomy" id="451379"/>
    <lineage>
        <taxon>Eukaryota</taxon>
        <taxon>Metazoa</taxon>
        <taxon>Ecdysozoa</taxon>
        <taxon>Nematoda</taxon>
        <taxon>Chromadorea</taxon>
        <taxon>Rhabditida</taxon>
        <taxon>Spirurina</taxon>
        <taxon>Oxyuridomorpha</taxon>
        <taxon>Oxyuroidea</taxon>
        <taxon>Oxyuridae</taxon>
        <taxon>Syphacia</taxon>
    </lineage>
</organism>
<dbReference type="PANTHER" id="PTHR43512">
    <property type="entry name" value="TRANSLATION FACTOR GUF1-RELATED"/>
    <property type="match status" value="1"/>
</dbReference>
<comment type="catalytic activity">
    <reaction evidence="8">
        <text>GTP + H2O = GDP + phosphate + H(+)</text>
        <dbReference type="Rhea" id="RHEA:19669"/>
        <dbReference type="ChEBI" id="CHEBI:15377"/>
        <dbReference type="ChEBI" id="CHEBI:15378"/>
        <dbReference type="ChEBI" id="CHEBI:37565"/>
        <dbReference type="ChEBI" id="CHEBI:43474"/>
        <dbReference type="ChEBI" id="CHEBI:58189"/>
        <dbReference type="EC" id="3.6.5.n1"/>
    </reaction>
</comment>
<keyword evidence="8" id="KW-0648">Protein biosynthesis</keyword>
<dbReference type="GO" id="GO:0006412">
    <property type="term" value="P:translation"/>
    <property type="evidence" value="ECO:0007669"/>
    <property type="project" value="UniProtKB-KW"/>
</dbReference>
<dbReference type="InterPro" id="IPR005225">
    <property type="entry name" value="Small_GTP-bd"/>
</dbReference>
<dbReference type="InterPro" id="IPR027417">
    <property type="entry name" value="P-loop_NTPase"/>
</dbReference>
<dbReference type="AlphaFoldDB" id="A0A0N5AP75"/>
<dbReference type="Gene3D" id="3.30.70.240">
    <property type="match status" value="1"/>
</dbReference>
<feature type="domain" description="Tr-type G" evidence="9">
    <location>
        <begin position="1"/>
        <end position="140"/>
    </location>
</feature>
<evidence type="ECO:0000256" key="1">
    <source>
        <dbReference type="ARBA" id="ARBA00005454"/>
    </source>
</evidence>
<keyword evidence="5 8" id="KW-0496">Mitochondrion</keyword>
<comment type="caution">
    <text evidence="8">Lacks conserved residue(s) required for the propagation of feature annotation.</text>
</comment>
<dbReference type="PROSITE" id="PS51722">
    <property type="entry name" value="G_TR_2"/>
    <property type="match status" value="1"/>
</dbReference>
<evidence type="ECO:0000256" key="4">
    <source>
        <dbReference type="ARBA" id="ARBA00022801"/>
    </source>
</evidence>
<comment type="similarity">
    <text evidence="8">Belongs to the GTP-binding elongation factor family. LepA subfamily.</text>
</comment>
<dbReference type="InterPro" id="IPR013842">
    <property type="entry name" value="LepA_CTD"/>
</dbReference>
<dbReference type="SUPFAM" id="SSF52540">
    <property type="entry name" value="P-loop containing nucleoside triphosphate hydrolases"/>
    <property type="match status" value="1"/>
</dbReference>
<evidence type="ECO:0000256" key="6">
    <source>
        <dbReference type="ARBA" id="ARBA00023134"/>
    </source>
</evidence>
<dbReference type="FunFam" id="3.30.70.240:FF:000007">
    <property type="entry name" value="Translation factor GUF1, mitochondrial"/>
    <property type="match status" value="1"/>
</dbReference>
<accession>A0A0N5AP75</accession>
<dbReference type="Gene3D" id="3.40.50.300">
    <property type="entry name" value="P-loop containing nucleotide triphosphate hydrolases"/>
    <property type="match status" value="1"/>
</dbReference>
<dbReference type="FunFam" id="2.40.30.10:FF:000015">
    <property type="entry name" value="Translation factor GUF1, mitochondrial"/>
    <property type="match status" value="1"/>
</dbReference>
<dbReference type="STRING" id="451379.A0A0N5AP75"/>
<dbReference type="InterPro" id="IPR006297">
    <property type="entry name" value="EF-4"/>
</dbReference>
<dbReference type="InterPro" id="IPR000795">
    <property type="entry name" value="T_Tr_GTP-bd_dom"/>
</dbReference>
<evidence type="ECO:0000313" key="11">
    <source>
        <dbReference type="WBParaSite" id="SMUV_0000644201-mRNA-1"/>
    </source>
</evidence>
<dbReference type="GO" id="GO:0005759">
    <property type="term" value="C:mitochondrial matrix"/>
    <property type="evidence" value="ECO:0007669"/>
    <property type="project" value="UniProtKB-UniRule"/>
</dbReference>
<keyword evidence="3 8" id="KW-0999">Mitochondrion inner membrane</keyword>
<comment type="subcellular location">
    <subcellularLocation>
        <location evidence="8">Mitochondrion inner membrane</location>
        <topology evidence="8">Peripheral membrane protein</topology>
        <orientation evidence="8">Matrix side</orientation>
    </subcellularLocation>
</comment>
<keyword evidence="6 8" id="KW-0342">GTP-binding</keyword>
<dbReference type="GO" id="GO:0005743">
    <property type="term" value="C:mitochondrial inner membrane"/>
    <property type="evidence" value="ECO:0007669"/>
    <property type="project" value="UniProtKB-SubCell"/>
</dbReference>
<dbReference type="CDD" id="cd03699">
    <property type="entry name" value="EF4_II"/>
    <property type="match status" value="1"/>
</dbReference>
<dbReference type="PROSITE" id="PS00301">
    <property type="entry name" value="G_TR_1"/>
    <property type="match status" value="1"/>
</dbReference>
<dbReference type="Proteomes" id="UP000046393">
    <property type="component" value="Unplaced"/>
</dbReference>
<dbReference type="SUPFAM" id="SSF54980">
    <property type="entry name" value="EF-G C-terminal domain-like"/>
    <property type="match status" value="2"/>
</dbReference>
<dbReference type="NCBIfam" id="TIGR01393">
    <property type="entry name" value="lepA"/>
    <property type="match status" value="1"/>
</dbReference>
<dbReference type="SUPFAM" id="SSF50447">
    <property type="entry name" value="Translation proteins"/>
    <property type="match status" value="1"/>
</dbReference>
<dbReference type="PRINTS" id="PR00315">
    <property type="entry name" value="ELONGATNFCT"/>
</dbReference>
<dbReference type="Pfam" id="PF06421">
    <property type="entry name" value="LepA_C"/>
    <property type="match status" value="1"/>
</dbReference>
<dbReference type="Gene3D" id="3.30.70.2570">
    <property type="entry name" value="Elongation factor 4, C-terminal domain"/>
    <property type="match status" value="1"/>
</dbReference>
<dbReference type="NCBIfam" id="TIGR00231">
    <property type="entry name" value="small_GTP"/>
    <property type="match status" value="1"/>
</dbReference>
<comment type="similarity">
    <text evidence="1">Belongs to the TRAFAC class translation factor GTPase superfamily. Classic translation factor GTPase family. LepA subfamily.</text>
</comment>
<keyword evidence="4 8" id="KW-0378">Hydrolase</keyword>
<dbReference type="PANTHER" id="PTHR43512:SF7">
    <property type="entry name" value="TRANSLATION FACTOR GUF1, MITOCHONDRIAL"/>
    <property type="match status" value="1"/>
</dbReference>
<reference evidence="11" key="1">
    <citation type="submission" date="2017-02" db="UniProtKB">
        <authorList>
            <consortium name="WormBaseParasite"/>
        </authorList>
    </citation>
    <scope>IDENTIFICATION</scope>
</reference>
<proteinExistence type="inferred from homology"/>
<dbReference type="GO" id="GO:0003924">
    <property type="term" value="F:GTPase activity"/>
    <property type="evidence" value="ECO:0007669"/>
    <property type="project" value="UniProtKB-UniRule"/>
</dbReference>
<dbReference type="Gene3D" id="3.30.70.870">
    <property type="entry name" value="Elongation Factor G (Translational Gtpase), domain 3"/>
    <property type="match status" value="1"/>
</dbReference>
<dbReference type="WBParaSite" id="SMUV_0000644201-mRNA-1">
    <property type="protein sequence ID" value="SMUV_0000644201-mRNA-1"/>
    <property type="gene ID" value="SMUV_0000644201"/>
</dbReference>
<evidence type="ECO:0000256" key="5">
    <source>
        <dbReference type="ARBA" id="ARBA00023128"/>
    </source>
</evidence>
<dbReference type="EC" id="3.6.5.n1" evidence="8"/>
<dbReference type="InterPro" id="IPR031157">
    <property type="entry name" value="G_TR_CS"/>
</dbReference>
<evidence type="ECO:0000313" key="10">
    <source>
        <dbReference type="Proteomes" id="UP000046393"/>
    </source>
</evidence>
<feature type="binding site" evidence="8">
    <location>
        <begin position="87"/>
        <end position="90"/>
    </location>
    <ligand>
        <name>GTP</name>
        <dbReference type="ChEBI" id="CHEBI:37565"/>
    </ligand>
</feature>
<evidence type="ECO:0000256" key="2">
    <source>
        <dbReference type="ARBA" id="ARBA00022741"/>
    </source>
</evidence>
<comment type="function">
    <text evidence="8">Promotes mitochondrial protein synthesis. May act as a fidelity factor of the translation reaction, by catalyzing a one-codon backward translocation of tRNAs on improperly translocated ribosomes. Binds to mitochondrial ribosomes in a GTP-dependent manner.</text>
</comment>
<keyword evidence="2 8" id="KW-0547">Nucleotide-binding</keyword>
<evidence type="ECO:0000256" key="3">
    <source>
        <dbReference type="ARBA" id="ARBA00022792"/>
    </source>
</evidence>
<dbReference type="SMART" id="SM00838">
    <property type="entry name" value="EFG_C"/>
    <property type="match status" value="1"/>
</dbReference>
<dbReference type="Pfam" id="PF00679">
    <property type="entry name" value="EFG_C"/>
    <property type="match status" value="1"/>
</dbReference>
<protein>
    <recommendedName>
        <fullName evidence="8">Translation factor GUF1 homolog, mitochondrial</fullName>
        <ecNumber evidence="8">3.6.5.n1</ecNumber>
    </recommendedName>
    <alternativeName>
        <fullName evidence="8">Elongation factor 4 homolog</fullName>
        <shortName evidence="8">EF-4</shortName>
    </alternativeName>
    <alternativeName>
        <fullName evidence="8">GTPase GUF1 homolog</fullName>
    </alternativeName>
    <alternativeName>
        <fullName evidence="8">Ribosomal back-translocase</fullName>
    </alternativeName>
</protein>
<feature type="binding site" evidence="8">
    <location>
        <begin position="33"/>
        <end position="37"/>
    </location>
    <ligand>
        <name>GTP</name>
        <dbReference type="ChEBI" id="CHEBI:37565"/>
    </ligand>
</feature>
<dbReference type="InterPro" id="IPR004161">
    <property type="entry name" value="EFTu-like_2"/>
</dbReference>
<dbReference type="HAMAP" id="MF_00071">
    <property type="entry name" value="LepA"/>
    <property type="match status" value="1"/>
</dbReference>
<name>A0A0N5AP75_9BILA</name>
<dbReference type="InterPro" id="IPR035647">
    <property type="entry name" value="EFG_III/V"/>
</dbReference>
<keyword evidence="7 8" id="KW-0472">Membrane</keyword>